<feature type="domain" description="Rho-GAP" evidence="3">
    <location>
        <begin position="254"/>
        <end position="440"/>
    </location>
</feature>
<proteinExistence type="predicted"/>
<feature type="region of interest" description="Disordered" evidence="1">
    <location>
        <begin position="1"/>
        <end position="30"/>
    </location>
</feature>
<dbReference type="GO" id="GO:0005096">
    <property type="term" value="F:GTPase activator activity"/>
    <property type="evidence" value="ECO:0007669"/>
    <property type="project" value="TreeGrafter"/>
</dbReference>
<feature type="compositionally biased region" description="Acidic residues" evidence="1">
    <location>
        <begin position="19"/>
        <end position="30"/>
    </location>
</feature>
<evidence type="ECO:0000259" key="2">
    <source>
        <dbReference type="PROSITE" id="PS50191"/>
    </source>
</evidence>
<dbReference type="Pfam" id="PF00620">
    <property type="entry name" value="RhoGAP"/>
    <property type="match status" value="1"/>
</dbReference>
<sequence length="441" mass="50286">MSLDHPPARRQPSISGGFEEPEDGFADDDLVTSGYPDDALEYGGAGDRSYLERDNFENELGSPADNPFAEDFTDISKHEIVDVVGDDRAGRPIIVVYAYRLPSNKAFDHQKFLRYLQHTLDKFVDQDYTIVYNHYGLRSHNKPPMKWLVQTYRILDRRYKKNLKALYLVHPTKFIRLCWGLFRPIISVKFERKLHYVNYLHELDEFVRSDQLGLPQPVKDHDASLLAALKAKPGRPANNGSHPTAPLPTQQFGVSLSFILNHHPDCNVPPIVTELIDFLRKHALKTEGIFRRSTVVSQVRAIQQRINKGEKIDFASLGNVHLPAVLLKTFLRELTEPVIPFSLYNDVLRITDYAADERNVAVRDLVGRLPNENYILLKTIASFLTEVMSHSDVNLMNANNLAVVFGPNLAWPGDQQVSLAHLSHLNNFCYRLLTAYNVIFE</sequence>
<dbReference type="Gene3D" id="3.40.525.10">
    <property type="entry name" value="CRAL-TRIO lipid binding domain"/>
    <property type="match status" value="1"/>
</dbReference>
<evidence type="ECO:0000256" key="1">
    <source>
        <dbReference type="SAM" id="MobiDB-lite"/>
    </source>
</evidence>
<evidence type="ECO:0000259" key="3">
    <source>
        <dbReference type="PROSITE" id="PS50238"/>
    </source>
</evidence>
<dbReference type="GO" id="GO:0007264">
    <property type="term" value="P:small GTPase-mediated signal transduction"/>
    <property type="evidence" value="ECO:0007669"/>
    <property type="project" value="TreeGrafter"/>
</dbReference>
<evidence type="ECO:0000313" key="5">
    <source>
        <dbReference type="WBParaSite" id="PSAMB.scaffold5213size12306.g26136.t1"/>
    </source>
</evidence>
<name>A0A914WUT1_9BILA</name>
<accession>A0A914WUT1</accession>
<keyword evidence="4" id="KW-1185">Reference proteome</keyword>
<dbReference type="Pfam" id="PF13716">
    <property type="entry name" value="CRAL_TRIO_2"/>
    <property type="match status" value="1"/>
</dbReference>
<dbReference type="PANTHER" id="PTHR45808">
    <property type="entry name" value="RHO GTPASE-ACTIVATING PROTEIN 68F"/>
    <property type="match status" value="1"/>
</dbReference>
<dbReference type="GO" id="GO:0005737">
    <property type="term" value="C:cytoplasm"/>
    <property type="evidence" value="ECO:0007669"/>
    <property type="project" value="TreeGrafter"/>
</dbReference>
<organism evidence="4 5">
    <name type="scientific">Plectus sambesii</name>
    <dbReference type="NCBI Taxonomy" id="2011161"/>
    <lineage>
        <taxon>Eukaryota</taxon>
        <taxon>Metazoa</taxon>
        <taxon>Ecdysozoa</taxon>
        <taxon>Nematoda</taxon>
        <taxon>Chromadorea</taxon>
        <taxon>Plectida</taxon>
        <taxon>Plectina</taxon>
        <taxon>Plectoidea</taxon>
        <taxon>Plectidae</taxon>
        <taxon>Plectus</taxon>
    </lineage>
</organism>
<evidence type="ECO:0000313" key="4">
    <source>
        <dbReference type="Proteomes" id="UP000887566"/>
    </source>
</evidence>
<dbReference type="PROSITE" id="PS50191">
    <property type="entry name" value="CRAL_TRIO"/>
    <property type="match status" value="1"/>
</dbReference>
<dbReference type="GO" id="GO:2001136">
    <property type="term" value="P:negative regulation of endocytic recycling"/>
    <property type="evidence" value="ECO:0007669"/>
    <property type="project" value="TreeGrafter"/>
</dbReference>
<dbReference type="InterPro" id="IPR008936">
    <property type="entry name" value="Rho_GTPase_activation_prot"/>
</dbReference>
<dbReference type="SMART" id="SM00324">
    <property type="entry name" value="RhoGAP"/>
    <property type="match status" value="1"/>
</dbReference>
<dbReference type="SUPFAM" id="SSF52087">
    <property type="entry name" value="CRAL/TRIO domain"/>
    <property type="match status" value="1"/>
</dbReference>
<feature type="domain" description="CRAL-TRIO" evidence="2">
    <location>
        <begin position="71"/>
        <end position="226"/>
    </location>
</feature>
<dbReference type="Gene3D" id="1.10.555.10">
    <property type="entry name" value="Rho GTPase activation protein"/>
    <property type="match status" value="1"/>
</dbReference>
<dbReference type="SUPFAM" id="SSF48350">
    <property type="entry name" value="GTPase activation domain, GAP"/>
    <property type="match status" value="1"/>
</dbReference>
<dbReference type="PANTHER" id="PTHR45808:SF2">
    <property type="entry name" value="RHO GTPASE-ACTIVATING PROTEIN 68F"/>
    <property type="match status" value="1"/>
</dbReference>
<reference evidence="5" key="1">
    <citation type="submission" date="2022-11" db="UniProtKB">
        <authorList>
            <consortium name="WormBaseParasite"/>
        </authorList>
    </citation>
    <scope>IDENTIFICATION</scope>
</reference>
<dbReference type="Proteomes" id="UP000887566">
    <property type="component" value="Unplaced"/>
</dbReference>
<dbReference type="InterPro" id="IPR001251">
    <property type="entry name" value="CRAL-TRIO_dom"/>
</dbReference>
<dbReference type="InterPro" id="IPR000198">
    <property type="entry name" value="RhoGAP_dom"/>
</dbReference>
<protein>
    <submittedName>
        <fullName evidence="5">Rho GTPase activating protein 1</fullName>
    </submittedName>
</protein>
<dbReference type="WBParaSite" id="PSAMB.scaffold5213size12306.g26136.t1">
    <property type="protein sequence ID" value="PSAMB.scaffold5213size12306.g26136.t1"/>
    <property type="gene ID" value="PSAMB.scaffold5213size12306.g26136"/>
</dbReference>
<dbReference type="CDD" id="cd00170">
    <property type="entry name" value="SEC14"/>
    <property type="match status" value="1"/>
</dbReference>
<dbReference type="SMART" id="SM00516">
    <property type="entry name" value="SEC14"/>
    <property type="match status" value="1"/>
</dbReference>
<dbReference type="PROSITE" id="PS50238">
    <property type="entry name" value="RHOGAP"/>
    <property type="match status" value="1"/>
</dbReference>
<dbReference type="InterPro" id="IPR036865">
    <property type="entry name" value="CRAL-TRIO_dom_sf"/>
</dbReference>
<dbReference type="AlphaFoldDB" id="A0A914WUT1"/>